<dbReference type="OrthoDB" id="8421503at2"/>
<dbReference type="EMBL" id="FNAN01000022">
    <property type="protein sequence ID" value="SDG72716.1"/>
    <property type="molecule type" value="Genomic_DNA"/>
</dbReference>
<dbReference type="GO" id="GO:0005737">
    <property type="term" value="C:cytoplasm"/>
    <property type="evidence" value="ECO:0007669"/>
    <property type="project" value="UniProtKB-SubCell"/>
</dbReference>
<evidence type="ECO:0000313" key="14">
    <source>
        <dbReference type="Proteomes" id="UP000198748"/>
    </source>
</evidence>
<keyword evidence="7" id="KW-0235">DNA replication</keyword>
<name>A0A1G7WLC2_9BACT</name>
<dbReference type="GO" id="GO:0003887">
    <property type="term" value="F:DNA-directed DNA polymerase activity"/>
    <property type="evidence" value="ECO:0007669"/>
    <property type="project" value="UniProtKB-KW"/>
</dbReference>
<dbReference type="CDD" id="cd00140">
    <property type="entry name" value="beta_clamp"/>
    <property type="match status" value="1"/>
</dbReference>
<dbReference type="InterPro" id="IPR046938">
    <property type="entry name" value="DNA_clamp_sf"/>
</dbReference>
<keyword evidence="5" id="KW-0808">Transferase</keyword>
<dbReference type="GO" id="GO:0008408">
    <property type="term" value="F:3'-5' exonuclease activity"/>
    <property type="evidence" value="ECO:0007669"/>
    <property type="project" value="InterPro"/>
</dbReference>
<evidence type="ECO:0000256" key="1">
    <source>
        <dbReference type="ARBA" id="ARBA00004496"/>
    </source>
</evidence>
<gene>
    <name evidence="13" type="ORF">SAMN04487996_12290</name>
</gene>
<evidence type="ECO:0000256" key="8">
    <source>
        <dbReference type="ARBA" id="ARBA00022932"/>
    </source>
</evidence>
<keyword evidence="14" id="KW-1185">Reference proteome</keyword>
<dbReference type="PANTHER" id="PTHR30478:SF0">
    <property type="entry name" value="BETA SLIDING CLAMP"/>
    <property type="match status" value="1"/>
</dbReference>
<dbReference type="SMART" id="SM00480">
    <property type="entry name" value="POL3Bc"/>
    <property type="match status" value="1"/>
</dbReference>
<dbReference type="Proteomes" id="UP000198748">
    <property type="component" value="Unassembled WGS sequence"/>
</dbReference>
<dbReference type="GO" id="GO:0006271">
    <property type="term" value="P:DNA strand elongation involved in DNA replication"/>
    <property type="evidence" value="ECO:0007669"/>
    <property type="project" value="TreeGrafter"/>
</dbReference>
<dbReference type="InterPro" id="IPR001001">
    <property type="entry name" value="DNA_polIII_beta"/>
</dbReference>
<evidence type="ECO:0000256" key="4">
    <source>
        <dbReference type="ARBA" id="ARBA00022490"/>
    </source>
</evidence>
<dbReference type="Gene3D" id="3.70.10.10">
    <property type="match status" value="1"/>
</dbReference>
<evidence type="ECO:0000256" key="6">
    <source>
        <dbReference type="ARBA" id="ARBA00022695"/>
    </source>
</evidence>
<evidence type="ECO:0000256" key="11">
    <source>
        <dbReference type="ARBA" id="ARBA00033276"/>
    </source>
</evidence>
<organism evidence="13 14">
    <name type="scientific">Dyadobacter soli</name>
    <dbReference type="NCBI Taxonomy" id="659014"/>
    <lineage>
        <taxon>Bacteria</taxon>
        <taxon>Pseudomonadati</taxon>
        <taxon>Bacteroidota</taxon>
        <taxon>Cytophagia</taxon>
        <taxon>Cytophagales</taxon>
        <taxon>Spirosomataceae</taxon>
        <taxon>Dyadobacter</taxon>
    </lineage>
</organism>
<evidence type="ECO:0000256" key="7">
    <source>
        <dbReference type="ARBA" id="ARBA00022705"/>
    </source>
</evidence>
<comment type="subcellular location">
    <subcellularLocation>
        <location evidence="1">Cytoplasm</location>
    </subcellularLocation>
</comment>
<dbReference type="Pfam" id="PF00712">
    <property type="entry name" value="DNA_pol3_beta"/>
    <property type="match status" value="1"/>
</dbReference>
<keyword evidence="6" id="KW-0548">Nucleotidyltransferase</keyword>
<proteinExistence type="inferred from homology"/>
<comment type="similarity">
    <text evidence="2">Belongs to the beta sliding clamp family.</text>
</comment>
<dbReference type="PANTHER" id="PTHR30478">
    <property type="entry name" value="DNA POLYMERASE III SUBUNIT BETA"/>
    <property type="match status" value="1"/>
</dbReference>
<evidence type="ECO:0000259" key="12">
    <source>
        <dbReference type="Pfam" id="PF00712"/>
    </source>
</evidence>
<evidence type="ECO:0000256" key="2">
    <source>
        <dbReference type="ARBA" id="ARBA00010752"/>
    </source>
</evidence>
<dbReference type="RefSeq" id="WP_090156722.1">
    <property type="nucleotide sequence ID" value="NZ_FNAN01000022.1"/>
</dbReference>
<keyword evidence="9" id="KW-0238">DNA-binding</keyword>
<evidence type="ECO:0000256" key="5">
    <source>
        <dbReference type="ARBA" id="ARBA00022679"/>
    </source>
</evidence>
<dbReference type="GO" id="GO:0009360">
    <property type="term" value="C:DNA polymerase III complex"/>
    <property type="evidence" value="ECO:0007669"/>
    <property type="project" value="InterPro"/>
</dbReference>
<sequence length="380" mass="41402">MKTSVTKLNEVLALTMGSKDLLKALNLVGKVVASNPIVPALENVKVEILTGKVQFSGNNLHQSITCSTEYNIIGDTGSFLLPHKKTVDLLKTLPDVPVTIVHTQNAGTCAVQIEVDGKKFKMASDAAKDFPMPPLTSGESLELPVKQLKEALTVCLSTVSNDTLRPSQLGVHFNTEAGEIVSCDGSNITIYRTGQLFDSKPFTIPSEFARLVIDQISDSQDAVSLEISDSYARISNDTQVITSILVSEKFVDYERAIPKSNNLKGSIDITEWSTAIKRSLIFTNLTTFQTRNIFSAGKLTIATQDQDFGSDSTQEIPFDGDFEFEIGLQGKTISNILQRLGSNTARLEMTAPNRGFCIFPDNTLAKELLIMSMPVMLPTA</sequence>
<dbReference type="GO" id="GO:0003677">
    <property type="term" value="F:DNA binding"/>
    <property type="evidence" value="ECO:0007669"/>
    <property type="project" value="UniProtKB-KW"/>
</dbReference>
<evidence type="ECO:0000256" key="10">
    <source>
        <dbReference type="ARBA" id="ARBA00030988"/>
    </source>
</evidence>
<evidence type="ECO:0000256" key="3">
    <source>
        <dbReference type="ARBA" id="ARBA00021035"/>
    </source>
</evidence>
<dbReference type="SUPFAM" id="SSF55979">
    <property type="entry name" value="DNA clamp"/>
    <property type="match status" value="3"/>
</dbReference>
<dbReference type="InterPro" id="IPR022634">
    <property type="entry name" value="DNA_polIII_beta_N"/>
</dbReference>
<evidence type="ECO:0000313" key="13">
    <source>
        <dbReference type="EMBL" id="SDG72716.1"/>
    </source>
</evidence>
<reference evidence="14" key="1">
    <citation type="submission" date="2016-10" db="EMBL/GenBank/DDBJ databases">
        <authorList>
            <person name="Varghese N."/>
            <person name="Submissions S."/>
        </authorList>
    </citation>
    <scope>NUCLEOTIDE SEQUENCE [LARGE SCALE GENOMIC DNA]</scope>
    <source>
        <strain evidence="14">DSM 25329</strain>
    </source>
</reference>
<protein>
    <recommendedName>
        <fullName evidence="3">Beta sliding clamp</fullName>
    </recommendedName>
    <alternativeName>
        <fullName evidence="11">Beta-clamp processivity factor</fullName>
    </alternativeName>
    <alternativeName>
        <fullName evidence="10">DNA polymerase III beta sliding clamp subunit</fullName>
    </alternativeName>
</protein>
<feature type="domain" description="DNA polymerase III beta sliding clamp N-terminal" evidence="12">
    <location>
        <begin position="14"/>
        <end position="132"/>
    </location>
</feature>
<keyword evidence="8" id="KW-0239">DNA-directed DNA polymerase</keyword>
<dbReference type="Gene3D" id="3.10.150.10">
    <property type="entry name" value="DNA Polymerase III, subunit A, domain 2"/>
    <property type="match status" value="1"/>
</dbReference>
<accession>A0A1G7WLC2</accession>
<keyword evidence="4" id="KW-0963">Cytoplasm</keyword>
<dbReference type="AlphaFoldDB" id="A0A1G7WLC2"/>
<dbReference type="STRING" id="659014.SAMN04487996_12290"/>
<evidence type="ECO:0000256" key="9">
    <source>
        <dbReference type="ARBA" id="ARBA00023125"/>
    </source>
</evidence>